<keyword evidence="11" id="KW-0282">Flagellum</keyword>
<keyword evidence="11" id="KW-0969">Cilium</keyword>
<evidence type="ECO:0000259" key="10">
    <source>
        <dbReference type="Pfam" id="PF22638"/>
    </source>
</evidence>
<evidence type="ECO:0000256" key="3">
    <source>
        <dbReference type="ARBA" id="ARBA00009677"/>
    </source>
</evidence>
<dbReference type="Proteomes" id="UP001601059">
    <property type="component" value="Unassembled WGS sequence"/>
</dbReference>
<dbReference type="EMBL" id="JBIACK010000006">
    <property type="protein sequence ID" value="MFE8701664.1"/>
    <property type="molecule type" value="Genomic_DNA"/>
</dbReference>
<name>A0ABW6KD40_9BACI</name>
<evidence type="ECO:0000256" key="2">
    <source>
        <dbReference type="ARBA" id="ARBA00004613"/>
    </source>
</evidence>
<keyword evidence="5" id="KW-0964">Secreted</keyword>
<sequence>MVSTFYGLEVARRGMMTQQAALHTTGQNIANANTPGYTRQRVNFVQTTPYPTPSLNRAQIPGQMGTGVQAGSIQRVRDHFIDDQYRGENNKLGYWGTRSQALNSLETIMNEPTDEGLANSLDQFWTALQDLSVTPRDSGARSVVRQRGVAVADTFNYIYGNLKAVKEDYKNEIAVSQKAINSLLNQINKVNQQIGEVEVHGYVPNDLYDQRDRLVDDLSEYVNVKIEAKPSGGMANSVAEGKYDVYLANNNGQIMTDDAGNKIKLVDATTREAFGVSLAYSTSHSDNPIEGLKLFKLHPDGDGYGGFIDDPTNPSSVPAYSVASFQSFRDQTSGSFTAMIEAYGYTSGTSVKGLYSDMMRNLDEMAFTFAQQFNNIHRSGWSISEINAGIKNGKEFFSFDSSVATPTSSNPTGAAASLRLSSSIEESLNNIAAAAAGTFISHDMNGDITNTTVGSPEIKGNVEFPTGATQLEVEVTWTGSKWTYKVAPGQNGATEQTGDLLLQDSVAEIPNFPGLKIDFSTISTPVSNDKWSYTVQNNGGISPKDEAFLGSGSNAAALANVKDEILKYGSSNTSVTGFYQSVIGDMGVKASQANQMSKNTGVLREAVLTRRESVSSVSLDEEMTNLITFQHAYNAAARNITMVDEMLDRVINNMGLVGR</sequence>
<feature type="domain" description="Flagellar basal-body/hook protein C-terminal" evidence="9">
    <location>
        <begin position="614"/>
        <end position="652"/>
    </location>
</feature>
<dbReference type="InterPro" id="IPR010930">
    <property type="entry name" value="Flg_bb/hook_C_dom"/>
</dbReference>
<evidence type="ECO:0000256" key="1">
    <source>
        <dbReference type="ARBA" id="ARBA00004365"/>
    </source>
</evidence>
<dbReference type="InterPro" id="IPR053927">
    <property type="entry name" value="FlgK_helical"/>
</dbReference>
<keyword evidence="7" id="KW-0175">Coiled coil</keyword>
<reference evidence="11 12" key="1">
    <citation type="submission" date="2024-08" db="EMBL/GenBank/DDBJ databases">
        <title>Two novel Cytobacillus novel species.</title>
        <authorList>
            <person name="Liu G."/>
        </authorList>
    </citation>
    <scope>NUCLEOTIDE SEQUENCE [LARGE SCALE GENOMIC DNA]</scope>
    <source>
        <strain evidence="11 12">FJAT-54145</strain>
    </source>
</reference>
<feature type="domain" description="Flagellar basal body rod protein N-terminal" evidence="8">
    <location>
        <begin position="8"/>
        <end position="38"/>
    </location>
</feature>
<evidence type="ECO:0000256" key="5">
    <source>
        <dbReference type="ARBA" id="ARBA00022525"/>
    </source>
</evidence>
<proteinExistence type="inferred from homology"/>
<protein>
    <recommendedName>
        <fullName evidence="4">Flagellar hook-associated protein 1</fullName>
    </recommendedName>
</protein>
<keyword evidence="11" id="KW-0966">Cell projection</keyword>
<feature type="domain" description="Flagellar hook-associated protein FlgK helical" evidence="10">
    <location>
        <begin position="102"/>
        <end position="280"/>
    </location>
</feature>
<evidence type="ECO:0000256" key="4">
    <source>
        <dbReference type="ARBA" id="ARBA00016244"/>
    </source>
</evidence>
<evidence type="ECO:0000259" key="8">
    <source>
        <dbReference type="Pfam" id="PF00460"/>
    </source>
</evidence>
<evidence type="ECO:0000259" key="9">
    <source>
        <dbReference type="Pfam" id="PF06429"/>
    </source>
</evidence>
<evidence type="ECO:0000313" key="11">
    <source>
        <dbReference type="EMBL" id="MFE8701664.1"/>
    </source>
</evidence>
<comment type="subcellular location">
    <subcellularLocation>
        <location evidence="1">Bacterial flagellum</location>
    </subcellularLocation>
    <subcellularLocation>
        <location evidence="2">Secreted</location>
    </subcellularLocation>
</comment>
<evidence type="ECO:0000313" key="12">
    <source>
        <dbReference type="Proteomes" id="UP001601059"/>
    </source>
</evidence>
<dbReference type="RefSeq" id="WP_389361633.1">
    <property type="nucleotide sequence ID" value="NZ_JBIACK010000006.1"/>
</dbReference>
<organism evidence="11 12">
    <name type="scientific">Cytobacillus spartinae</name>
    <dbReference type="NCBI Taxonomy" id="3299023"/>
    <lineage>
        <taxon>Bacteria</taxon>
        <taxon>Bacillati</taxon>
        <taxon>Bacillota</taxon>
        <taxon>Bacilli</taxon>
        <taxon>Bacillales</taxon>
        <taxon>Bacillaceae</taxon>
        <taxon>Cytobacillus</taxon>
    </lineage>
</organism>
<dbReference type="PANTHER" id="PTHR30033">
    <property type="entry name" value="FLAGELLAR HOOK-ASSOCIATED PROTEIN 1"/>
    <property type="match status" value="1"/>
</dbReference>
<gene>
    <name evidence="11" type="primary">flgK</name>
    <name evidence="11" type="ORF">ACFYKX_13755</name>
</gene>
<keyword evidence="12" id="KW-1185">Reference proteome</keyword>
<evidence type="ECO:0000256" key="6">
    <source>
        <dbReference type="ARBA" id="ARBA00023143"/>
    </source>
</evidence>
<feature type="coiled-coil region" evidence="7">
    <location>
        <begin position="166"/>
        <end position="193"/>
    </location>
</feature>
<dbReference type="InterPro" id="IPR001444">
    <property type="entry name" value="Flag_bb_rod_N"/>
</dbReference>
<dbReference type="PANTHER" id="PTHR30033:SF1">
    <property type="entry name" value="FLAGELLAR HOOK-ASSOCIATED PROTEIN 1"/>
    <property type="match status" value="1"/>
</dbReference>
<dbReference type="InterPro" id="IPR002371">
    <property type="entry name" value="FlgK"/>
</dbReference>
<dbReference type="SUPFAM" id="SSF64518">
    <property type="entry name" value="Phase 1 flagellin"/>
    <property type="match status" value="1"/>
</dbReference>
<dbReference type="NCBIfam" id="TIGR02492">
    <property type="entry name" value="flgK_ends"/>
    <property type="match status" value="1"/>
</dbReference>
<dbReference type="Pfam" id="PF06429">
    <property type="entry name" value="Flg_bbr_C"/>
    <property type="match status" value="1"/>
</dbReference>
<dbReference type="Pfam" id="PF00460">
    <property type="entry name" value="Flg_bb_rod"/>
    <property type="match status" value="1"/>
</dbReference>
<keyword evidence="6" id="KW-0975">Bacterial flagellum</keyword>
<comment type="similarity">
    <text evidence="3">Belongs to the flagella basal body rod proteins family.</text>
</comment>
<dbReference type="Pfam" id="PF22638">
    <property type="entry name" value="FlgK_D1"/>
    <property type="match status" value="1"/>
</dbReference>
<accession>A0ABW6KD40</accession>
<evidence type="ECO:0000256" key="7">
    <source>
        <dbReference type="SAM" id="Coils"/>
    </source>
</evidence>
<comment type="caution">
    <text evidence="11">The sequence shown here is derived from an EMBL/GenBank/DDBJ whole genome shotgun (WGS) entry which is preliminary data.</text>
</comment>